<organism evidence="1 2">
    <name type="scientific">Labeo rohita</name>
    <name type="common">Indian major carp</name>
    <name type="synonym">Cyprinus rohita</name>
    <dbReference type="NCBI Taxonomy" id="84645"/>
    <lineage>
        <taxon>Eukaryota</taxon>
        <taxon>Metazoa</taxon>
        <taxon>Chordata</taxon>
        <taxon>Craniata</taxon>
        <taxon>Vertebrata</taxon>
        <taxon>Euteleostomi</taxon>
        <taxon>Actinopterygii</taxon>
        <taxon>Neopterygii</taxon>
        <taxon>Teleostei</taxon>
        <taxon>Ostariophysi</taxon>
        <taxon>Cypriniformes</taxon>
        <taxon>Cyprinidae</taxon>
        <taxon>Labeoninae</taxon>
        <taxon>Labeonini</taxon>
        <taxon>Labeo</taxon>
    </lineage>
</organism>
<protein>
    <submittedName>
        <fullName evidence="1">Peptide chain release factor 1</fullName>
    </submittedName>
</protein>
<evidence type="ECO:0000313" key="1">
    <source>
        <dbReference type="EMBL" id="KAI2644044.1"/>
    </source>
</evidence>
<reference evidence="1 2" key="1">
    <citation type="submission" date="2022-01" db="EMBL/GenBank/DDBJ databases">
        <title>A high-quality chromosome-level genome assembly of rohu carp, Labeo rohita.</title>
        <authorList>
            <person name="Arick M.A. II"/>
            <person name="Hsu C.-Y."/>
            <person name="Magbanua Z."/>
            <person name="Pechanova O."/>
            <person name="Grover C."/>
            <person name="Miller E."/>
            <person name="Thrash A."/>
            <person name="Ezzel L."/>
            <person name="Alam S."/>
            <person name="Benzie J."/>
            <person name="Hamilton M."/>
            <person name="Karsi A."/>
            <person name="Lawrence M.L."/>
            <person name="Peterson D.G."/>
        </authorList>
    </citation>
    <scope>NUCLEOTIDE SEQUENCE [LARGE SCALE GENOMIC DNA]</scope>
    <source>
        <strain evidence="2">BAU-BD-2019</strain>
        <tissue evidence="1">Blood</tissue>
    </source>
</reference>
<dbReference type="EMBL" id="JACTAM010002650">
    <property type="protein sequence ID" value="KAI2644044.1"/>
    <property type="molecule type" value="Genomic_DNA"/>
</dbReference>
<gene>
    <name evidence="1" type="ORF">H4Q32_027053</name>
</gene>
<evidence type="ECO:0000313" key="2">
    <source>
        <dbReference type="Proteomes" id="UP000830375"/>
    </source>
</evidence>
<keyword evidence="2" id="KW-1185">Reference proteome</keyword>
<dbReference type="Proteomes" id="UP000830375">
    <property type="component" value="Unassembled WGS sequence"/>
</dbReference>
<sequence length="325" mass="36148">METTESGMEEGLPCGQLAGKIFSWDSGEEADLLYDGQREHRHVRPKGGGVLGVAGCLKHTSIITKSIEDAKKNSGDLAVLWLDLTKAYGRIQDQCCFRSKDTIIPVSVREQTPGSLEKSGLLGKYKAWGYQHGEVPRLLWPLLVYEVPVSTVEGLERKINTYLRRWLVVPRSFCSIGLYSTGSKLQLPVTSMLEEYKVTKTHQAMMLQDSNGERVCQAGIVVRTVAQGRLGLGCFTRMRWSKADPKEHRSMVQREVRKSEEETQHVKAVALKKTGQLDKVGGRTRKGSDMAGYLDHGRTSDKILDVFCLQCPAYSIKPPYLGDGG</sequence>
<proteinExistence type="predicted"/>
<accession>A0ABQ8L0Y1</accession>
<comment type="caution">
    <text evidence="1">The sequence shown here is derived from an EMBL/GenBank/DDBJ whole genome shotgun (WGS) entry which is preliminary data.</text>
</comment>
<name>A0ABQ8L0Y1_LABRO</name>